<accession>A0A8J5GP10</accession>
<dbReference type="Pfam" id="PF07816">
    <property type="entry name" value="DUF1645"/>
    <property type="match status" value="1"/>
</dbReference>
<dbReference type="EMBL" id="JACMSC010000008">
    <property type="protein sequence ID" value="KAG6509962.1"/>
    <property type="molecule type" value="Genomic_DNA"/>
</dbReference>
<feature type="region of interest" description="Disordered" evidence="1">
    <location>
        <begin position="299"/>
        <end position="335"/>
    </location>
</feature>
<dbReference type="AlphaFoldDB" id="A0A8J5GP10"/>
<dbReference type="PANTHER" id="PTHR33095:SF127">
    <property type="entry name" value="OS05G0578100 PROTEIN"/>
    <property type="match status" value="1"/>
</dbReference>
<dbReference type="Proteomes" id="UP000734854">
    <property type="component" value="Unassembled WGS sequence"/>
</dbReference>
<protein>
    <submittedName>
        <fullName evidence="2">Uncharacterized protein</fullName>
    </submittedName>
</protein>
<sequence length="335" mass="37641">MEIESFGFGPLLGLKLILSSGGDEGNSRNIDFFFPSLWLRRPNKVSQSFHRRLVSVDVHSLLHSGDCSVDLTVRGRYSRAAVDTRSSASDDEIDPDLEPLSSTRIRRMVICLAGGFAALSSDKWRATVLRASNGSPKTHHDGTPSGSHFHALRQHRLRRQRRLRQRRLTLSPEDDFEFTFPIGGACNEPIVTADELFSHGRILPVYLVFDHSLALHSSEESAAKSPARQITIRRILVEDSGSRSGSISSSEADDLVSTAAWEYRPRTVRSALQSPEWRRECTSTETSRRWKLWDTLFGRRSHSDGKNKSMFLEFPSSPPLERMSSRPSKGPNPKL</sequence>
<keyword evidence="3" id="KW-1185">Reference proteome</keyword>
<name>A0A8J5GP10_ZINOF</name>
<reference evidence="2 3" key="1">
    <citation type="submission" date="2020-08" db="EMBL/GenBank/DDBJ databases">
        <title>Plant Genome Project.</title>
        <authorList>
            <person name="Zhang R.-G."/>
        </authorList>
    </citation>
    <scope>NUCLEOTIDE SEQUENCE [LARGE SCALE GENOMIC DNA]</scope>
    <source>
        <tissue evidence="2">Rhizome</tissue>
    </source>
</reference>
<gene>
    <name evidence="2" type="ORF">ZIOFF_027970</name>
</gene>
<evidence type="ECO:0000256" key="1">
    <source>
        <dbReference type="SAM" id="MobiDB-lite"/>
    </source>
</evidence>
<comment type="caution">
    <text evidence="2">The sequence shown here is derived from an EMBL/GenBank/DDBJ whole genome shotgun (WGS) entry which is preliminary data.</text>
</comment>
<organism evidence="2 3">
    <name type="scientific">Zingiber officinale</name>
    <name type="common">Ginger</name>
    <name type="synonym">Amomum zingiber</name>
    <dbReference type="NCBI Taxonomy" id="94328"/>
    <lineage>
        <taxon>Eukaryota</taxon>
        <taxon>Viridiplantae</taxon>
        <taxon>Streptophyta</taxon>
        <taxon>Embryophyta</taxon>
        <taxon>Tracheophyta</taxon>
        <taxon>Spermatophyta</taxon>
        <taxon>Magnoliopsida</taxon>
        <taxon>Liliopsida</taxon>
        <taxon>Zingiberales</taxon>
        <taxon>Zingiberaceae</taxon>
        <taxon>Zingiber</taxon>
    </lineage>
</organism>
<dbReference type="InterPro" id="IPR012442">
    <property type="entry name" value="DUF1645_plant"/>
</dbReference>
<evidence type="ECO:0000313" key="3">
    <source>
        <dbReference type="Proteomes" id="UP000734854"/>
    </source>
</evidence>
<dbReference type="PANTHER" id="PTHR33095">
    <property type="entry name" value="OS07G0619500 PROTEIN"/>
    <property type="match status" value="1"/>
</dbReference>
<evidence type="ECO:0000313" key="2">
    <source>
        <dbReference type="EMBL" id="KAG6509962.1"/>
    </source>
</evidence>
<feature type="region of interest" description="Disordered" evidence="1">
    <location>
        <begin position="132"/>
        <end position="154"/>
    </location>
</feature>
<proteinExistence type="predicted"/>